<dbReference type="AlphaFoldDB" id="A0A0U2U8C7"/>
<reference evidence="1 2" key="1">
    <citation type="submission" date="2013-11" db="EMBL/GenBank/DDBJ databases">
        <title>Comparative genomics of Ignicoccus.</title>
        <authorList>
            <person name="Podar M."/>
        </authorList>
    </citation>
    <scope>NUCLEOTIDE SEQUENCE [LARGE SCALE GENOMIC DNA]</scope>
    <source>
        <strain evidence="1 2">DSM 13165</strain>
    </source>
</reference>
<dbReference type="STRING" id="940295.EYM_02615"/>
<protein>
    <submittedName>
        <fullName evidence="1">Uncharacterized protein</fullName>
    </submittedName>
</protein>
<name>A0A0U2U8C7_9CREN</name>
<organism evidence="1 2">
    <name type="scientific">Ignicoccus islandicus DSM 13165</name>
    <dbReference type="NCBI Taxonomy" id="940295"/>
    <lineage>
        <taxon>Archaea</taxon>
        <taxon>Thermoproteota</taxon>
        <taxon>Thermoprotei</taxon>
        <taxon>Desulfurococcales</taxon>
        <taxon>Desulfurococcaceae</taxon>
        <taxon>Ignicoccus</taxon>
    </lineage>
</organism>
<dbReference type="Proteomes" id="UP000060778">
    <property type="component" value="Chromosome"/>
</dbReference>
<keyword evidence="2" id="KW-1185">Reference proteome</keyword>
<dbReference type="RefSeq" id="WP_075049533.1">
    <property type="nucleotide sequence ID" value="NZ_CP006867.1"/>
</dbReference>
<gene>
    <name evidence="1" type="ORF">EYM_02615</name>
</gene>
<sequence>MSNSQRNVTERLNEIIENASTARDLIYNIVGEFESPTLMHFVLLPYIVERWSILEERDFKQLEEFLRLALNSTYKGEEGSIDLILYEGQNFVIFTVSLLETDRKQLLEAFKKMDSMNLEGLTPPKGPFVFVGVAPKDVLLKNFEDKGIVFALLFFLLGAKVSVFTEVPKKVPRKASDLISSYLMSPNPFELGNVLATITSVAAVNLIEQVDSFGLTLKNLEEQGIQFFLGLTGLYSLLMEIAGYNDYYPFAKGMVIEASSFYAELGDRLASQGSERKNEAKP</sequence>
<proteinExistence type="predicted"/>
<dbReference type="EMBL" id="CP006867">
    <property type="protein sequence ID" value="ALU12340.1"/>
    <property type="molecule type" value="Genomic_DNA"/>
</dbReference>
<dbReference type="KEGG" id="iis:EYM_02615"/>
<dbReference type="GeneID" id="30679920"/>
<accession>A0A0U2U8C7</accession>
<evidence type="ECO:0000313" key="2">
    <source>
        <dbReference type="Proteomes" id="UP000060778"/>
    </source>
</evidence>
<evidence type="ECO:0000313" key="1">
    <source>
        <dbReference type="EMBL" id="ALU12340.1"/>
    </source>
</evidence>